<dbReference type="Proteomes" id="UP001529510">
    <property type="component" value="Unassembled WGS sequence"/>
</dbReference>
<reference evidence="1 2" key="1">
    <citation type="submission" date="2024-05" db="EMBL/GenBank/DDBJ databases">
        <title>Genome sequencing and assembly of Indian major carp, Cirrhinus mrigala (Hamilton, 1822).</title>
        <authorList>
            <person name="Mohindra V."/>
            <person name="Chowdhury L.M."/>
            <person name="Lal K."/>
            <person name="Jena J.K."/>
        </authorList>
    </citation>
    <scope>NUCLEOTIDE SEQUENCE [LARGE SCALE GENOMIC DNA]</scope>
    <source>
        <strain evidence="1">CM1030</strain>
        <tissue evidence="1">Blood</tissue>
    </source>
</reference>
<name>A0ABD0P5G8_CIRMR</name>
<keyword evidence="2" id="KW-1185">Reference proteome</keyword>
<gene>
    <name evidence="1" type="ORF">M9458_033933</name>
</gene>
<sequence length="95" mass="10587">MPETTQDTCASAKDSPFFIKNLLNSDSKPPKPKPILASTKAGLDGSFSLSQVGELNFPRFELPTQRFALPAYLERASAWWYPYTLSASAHLHRTE</sequence>
<comment type="caution">
    <text evidence="1">The sequence shown here is derived from an EMBL/GenBank/DDBJ whole genome shotgun (WGS) entry which is preliminary data.</text>
</comment>
<protein>
    <submittedName>
        <fullName evidence="1">Uncharacterized protein</fullName>
    </submittedName>
</protein>
<dbReference type="EMBL" id="JAMKFB020000017">
    <property type="protein sequence ID" value="KAL0169337.1"/>
    <property type="molecule type" value="Genomic_DNA"/>
</dbReference>
<accession>A0ABD0P5G8</accession>
<evidence type="ECO:0000313" key="1">
    <source>
        <dbReference type="EMBL" id="KAL0169337.1"/>
    </source>
</evidence>
<evidence type="ECO:0000313" key="2">
    <source>
        <dbReference type="Proteomes" id="UP001529510"/>
    </source>
</evidence>
<feature type="non-terminal residue" evidence="1">
    <location>
        <position position="95"/>
    </location>
</feature>
<dbReference type="AlphaFoldDB" id="A0ABD0P5G8"/>
<proteinExistence type="predicted"/>
<organism evidence="1 2">
    <name type="scientific">Cirrhinus mrigala</name>
    <name type="common">Mrigala</name>
    <dbReference type="NCBI Taxonomy" id="683832"/>
    <lineage>
        <taxon>Eukaryota</taxon>
        <taxon>Metazoa</taxon>
        <taxon>Chordata</taxon>
        <taxon>Craniata</taxon>
        <taxon>Vertebrata</taxon>
        <taxon>Euteleostomi</taxon>
        <taxon>Actinopterygii</taxon>
        <taxon>Neopterygii</taxon>
        <taxon>Teleostei</taxon>
        <taxon>Ostariophysi</taxon>
        <taxon>Cypriniformes</taxon>
        <taxon>Cyprinidae</taxon>
        <taxon>Labeoninae</taxon>
        <taxon>Labeonini</taxon>
        <taxon>Cirrhinus</taxon>
    </lineage>
</organism>